<dbReference type="Pfam" id="PF07250">
    <property type="entry name" value="Glyoxal_oxid_N"/>
    <property type="match status" value="1"/>
</dbReference>
<dbReference type="STRING" id="58919.A0A316ZJZ4"/>
<dbReference type="Gene3D" id="2.60.40.10">
    <property type="entry name" value="Immunoglobulins"/>
    <property type="match status" value="1"/>
</dbReference>
<dbReference type="OrthoDB" id="2019572at2759"/>
<dbReference type="InterPro" id="IPR037293">
    <property type="entry name" value="Gal_Oxidase_central_sf"/>
</dbReference>
<dbReference type="CDD" id="cd02851">
    <property type="entry name" value="E_set_GO_C"/>
    <property type="match status" value="1"/>
</dbReference>
<organism evidence="4 5">
    <name type="scientific">Tilletiopsis washingtonensis</name>
    <dbReference type="NCBI Taxonomy" id="58919"/>
    <lineage>
        <taxon>Eukaryota</taxon>
        <taxon>Fungi</taxon>
        <taxon>Dikarya</taxon>
        <taxon>Basidiomycota</taxon>
        <taxon>Ustilaginomycotina</taxon>
        <taxon>Exobasidiomycetes</taxon>
        <taxon>Entylomatales</taxon>
        <taxon>Entylomatales incertae sedis</taxon>
        <taxon>Tilletiopsis</taxon>
    </lineage>
</organism>
<dbReference type="InterPro" id="IPR011043">
    <property type="entry name" value="Gal_Oxase/kelch_b-propeller"/>
</dbReference>
<sequence>MGARVAGGKANTAAIIGSCGVTAQHMFLGDADTVYIVDKTEANPLPTADRANSATAASFSLSTGLCRPMYTQTNQFCAAGGPLGDGRWVSGGGNPAQNGQGQGDGLRAIRSLTPCNTNGTCQWSEGNGNLGVARWYPAAETTGDGSMIWLGGYNAQVFLPYPQSGNTPTAEYFPSKGGLLNVPVLNRAWPFSLYPLTHYLSDGRIFILAGSSAVIWNPTNQQEQTLPNMPNGPRTYPSGGSAVLLPLTPANNYAETSMLCGGNSAIKDWGNQWCPAGGSYAVTANTKCDLITPLANNAAWTSAPDMPSPRLMGTMILLPDNNIALVNGAQAGTQGFNCDGPGGSMASRPANTAYVYNPQARTWATLATQLANRGYHSSATLLPDGAVLVGGSSPHDNIEPWTAPFPSEFRLEKIFPSYYDAPRPSNAAVPTAFPYGGAAFTVTFGSAGEAQGAYVRLIRTGWSTHGLQMQQRSYELRRTVNGNAVTFAGMPSGANRIFPPGAALAFLVVNGVPAMGKSAIVGSGRL</sequence>
<evidence type="ECO:0000256" key="1">
    <source>
        <dbReference type="ARBA" id="ARBA00022729"/>
    </source>
</evidence>
<dbReference type="Proteomes" id="UP000245946">
    <property type="component" value="Unassembled WGS sequence"/>
</dbReference>
<dbReference type="GeneID" id="37267575"/>
<evidence type="ECO:0000259" key="3">
    <source>
        <dbReference type="Pfam" id="PF09118"/>
    </source>
</evidence>
<feature type="domain" description="Galactose oxidase-like Early set" evidence="3">
    <location>
        <begin position="423"/>
        <end position="517"/>
    </location>
</feature>
<evidence type="ECO:0000313" key="5">
    <source>
        <dbReference type="Proteomes" id="UP000245946"/>
    </source>
</evidence>
<protein>
    <submittedName>
        <fullName evidence="4">Galactose oxidase</fullName>
    </submittedName>
</protein>
<dbReference type="Pfam" id="PF09118">
    <property type="entry name" value="GO-like_E_set"/>
    <property type="match status" value="1"/>
</dbReference>
<reference evidence="4 5" key="1">
    <citation type="journal article" date="2018" name="Mol. Biol. Evol.">
        <title>Broad Genomic Sampling Reveals a Smut Pathogenic Ancestry of the Fungal Clade Ustilaginomycotina.</title>
        <authorList>
            <person name="Kijpornyongpan T."/>
            <person name="Mondo S.J."/>
            <person name="Barry K."/>
            <person name="Sandor L."/>
            <person name="Lee J."/>
            <person name="Lipzen A."/>
            <person name="Pangilinan J."/>
            <person name="LaButti K."/>
            <person name="Hainaut M."/>
            <person name="Henrissat B."/>
            <person name="Grigoriev I.V."/>
            <person name="Spatafora J.W."/>
            <person name="Aime M.C."/>
        </authorList>
    </citation>
    <scope>NUCLEOTIDE SEQUENCE [LARGE SCALE GENOMIC DNA]</scope>
    <source>
        <strain evidence="4 5">MCA 4186</strain>
    </source>
</reference>
<dbReference type="InterPro" id="IPR015202">
    <property type="entry name" value="GO-like_E_set"/>
</dbReference>
<dbReference type="SUPFAM" id="SSF81296">
    <property type="entry name" value="E set domains"/>
    <property type="match status" value="1"/>
</dbReference>
<keyword evidence="5" id="KW-1185">Reference proteome</keyword>
<dbReference type="PANTHER" id="PTHR32208">
    <property type="entry name" value="SECRETED PROTEIN-RELATED"/>
    <property type="match status" value="1"/>
</dbReference>
<keyword evidence="1" id="KW-0732">Signal</keyword>
<proteinExistence type="predicted"/>
<dbReference type="InterPro" id="IPR009880">
    <property type="entry name" value="Glyoxal_oxidase_N"/>
</dbReference>
<dbReference type="InterPro" id="IPR014756">
    <property type="entry name" value="Ig_E-set"/>
</dbReference>
<name>A0A316ZJZ4_9BASI</name>
<dbReference type="SUPFAM" id="SSF50965">
    <property type="entry name" value="Galactose oxidase, central domain"/>
    <property type="match status" value="1"/>
</dbReference>
<dbReference type="AlphaFoldDB" id="A0A316ZJZ4"/>
<evidence type="ECO:0000313" key="4">
    <source>
        <dbReference type="EMBL" id="PWO01425.1"/>
    </source>
</evidence>
<gene>
    <name evidence="4" type="ORF">FA09DRAFT_292872</name>
</gene>
<evidence type="ECO:0000259" key="2">
    <source>
        <dbReference type="Pfam" id="PF07250"/>
    </source>
</evidence>
<accession>A0A316ZJZ4</accession>
<dbReference type="InterPro" id="IPR013783">
    <property type="entry name" value="Ig-like_fold"/>
</dbReference>
<dbReference type="RefSeq" id="XP_025601703.1">
    <property type="nucleotide sequence ID" value="XM_025740029.1"/>
</dbReference>
<dbReference type="PANTHER" id="PTHR32208:SF21">
    <property type="entry name" value="LOW QUALITY PROTEIN: ALDEHYDE OXIDASE GLOX-LIKE"/>
    <property type="match status" value="1"/>
</dbReference>
<dbReference type="EMBL" id="KZ819283">
    <property type="protein sequence ID" value="PWO01425.1"/>
    <property type="molecule type" value="Genomic_DNA"/>
</dbReference>
<feature type="domain" description="Glyoxal oxidase N-terminal" evidence="2">
    <location>
        <begin position="53"/>
        <end position="418"/>
    </location>
</feature>
<dbReference type="Gene3D" id="2.130.10.80">
    <property type="entry name" value="Galactose oxidase/kelch, beta-propeller"/>
    <property type="match status" value="1"/>
</dbReference>